<dbReference type="PANTHER" id="PTHR31194:SF140">
    <property type="entry name" value="ETHYLENE-RESPONSIVE TRANSCRIPTION FACTOR CRF2"/>
    <property type="match status" value="1"/>
</dbReference>
<dbReference type="Gene3D" id="3.30.730.10">
    <property type="entry name" value="AP2/ERF domain"/>
    <property type="match status" value="1"/>
</dbReference>
<dbReference type="FunFam" id="3.30.730.10:FF:000001">
    <property type="entry name" value="Ethylene-responsive transcription factor 2"/>
    <property type="match status" value="1"/>
</dbReference>
<evidence type="ECO:0000313" key="9">
    <source>
        <dbReference type="EMBL" id="KAE9451991.1"/>
    </source>
</evidence>
<keyword evidence="6" id="KW-0539">Nucleus</keyword>
<dbReference type="InterPro" id="IPR001471">
    <property type="entry name" value="AP2/ERF_dom"/>
</dbReference>
<dbReference type="OrthoDB" id="777519at2759"/>
<keyword evidence="2" id="KW-0611">Plant defense</keyword>
<dbReference type="PANTHER" id="PTHR31194">
    <property type="entry name" value="SHN SHINE , DNA BINDING / TRANSCRIPTION FACTOR"/>
    <property type="match status" value="1"/>
</dbReference>
<dbReference type="SUPFAM" id="SSF54171">
    <property type="entry name" value="DNA-binding domain"/>
    <property type="match status" value="1"/>
</dbReference>
<keyword evidence="3" id="KW-0805">Transcription regulation</keyword>
<evidence type="ECO:0000256" key="7">
    <source>
        <dbReference type="SAM" id="MobiDB-lite"/>
    </source>
</evidence>
<evidence type="ECO:0000256" key="6">
    <source>
        <dbReference type="ARBA" id="ARBA00023242"/>
    </source>
</evidence>
<keyword evidence="5" id="KW-0804">Transcription</keyword>
<dbReference type="GO" id="GO:0003677">
    <property type="term" value="F:DNA binding"/>
    <property type="evidence" value="ECO:0007669"/>
    <property type="project" value="UniProtKB-KW"/>
</dbReference>
<accession>A0A6A4L853</accession>
<evidence type="ECO:0000256" key="5">
    <source>
        <dbReference type="ARBA" id="ARBA00023163"/>
    </source>
</evidence>
<dbReference type="GO" id="GO:0003700">
    <property type="term" value="F:DNA-binding transcription factor activity"/>
    <property type="evidence" value="ECO:0007669"/>
    <property type="project" value="InterPro"/>
</dbReference>
<organism evidence="9 10">
    <name type="scientific">Rhododendron williamsianum</name>
    <dbReference type="NCBI Taxonomy" id="262921"/>
    <lineage>
        <taxon>Eukaryota</taxon>
        <taxon>Viridiplantae</taxon>
        <taxon>Streptophyta</taxon>
        <taxon>Embryophyta</taxon>
        <taxon>Tracheophyta</taxon>
        <taxon>Spermatophyta</taxon>
        <taxon>Magnoliopsida</taxon>
        <taxon>eudicotyledons</taxon>
        <taxon>Gunneridae</taxon>
        <taxon>Pentapetalae</taxon>
        <taxon>asterids</taxon>
        <taxon>Ericales</taxon>
        <taxon>Ericaceae</taxon>
        <taxon>Ericoideae</taxon>
        <taxon>Rhodoreae</taxon>
        <taxon>Rhododendron</taxon>
    </lineage>
</organism>
<dbReference type="SMART" id="SM00380">
    <property type="entry name" value="AP2"/>
    <property type="match status" value="1"/>
</dbReference>
<feature type="compositionally biased region" description="Low complexity" evidence="7">
    <location>
        <begin position="177"/>
        <end position="187"/>
    </location>
</feature>
<dbReference type="InterPro" id="IPR050913">
    <property type="entry name" value="AP2/ERF_ERF"/>
</dbReference>
<proteinExistence type="predicted"/>
<feature type="non-terminal residue" evidence="9">
    <location>
        <position position="1"/>
    </location>
</feature>
<dbReference type="InterPro" id="IPR016177">
    <property type="entry name" value="DNA-bd_dom_sf"/>
</dbReference>
<evidence type="ECO:0000256" key="4">
    <source>
        <dbReference type="ARBA" id="ARBA00023125"/>
    </source>
</evidence>
<protein>
    <recommendedName>
        <fullName evidence="8">AP2/ERF domain-containing protein</fullName>
    </recommendedName>
</protein>
<dbReference type="AlphaFoldDB" id="A0A6A4L853"/>
<keyword evidence="4" id="KW-0238">DNA-binding</keyword>
<feature type="region of interest" description="Disordered" evidence="7">
    <location>
        <begin position="177"/>
        <end position="211"/>
    </location>
</feature>
<feature type="compositionally biased region" description="Low complexity" evidence="7">
    <location>
        <begin position="201"/>
        <end position="211"/>
    </location>
</feature>
<feature type="region of interest" description="Disordered" evidence="7">
    <location>
        <begin position="14"/>
        <end position="36"/>
    </location>
</feature>
<dbReference type="GO" id="GO:0006952">
    <property type="term" value="P:defense response"/>
    <property type="evidence" value="ECO:0007669"/>
    <property type="project" value="UniProtKB-KW"/>
</dbReference>
<reference evidence="9 10" key="1">
    <citation type="journal article" date="2019" name="Genome Biol. Evol.">
        <title>The Rhododendron genome and chromosomal organization provide insight into shared whole-genome duplications across the heath family (Ericaceae).</title>
        <authorList>
            <person name="Soza V.L."/>
            <person name="Lindsley D."/>
            <person name="Waalkes A."/>
            <person name="Ramage E."/>
            <person name="Patwardhan R.P."/>
            <person name="Burton J.N."/>
            <person name="Adey A."/>
            <person name="Kumar A."/>
            <person name="Qiu R."/>
            <person name="Shendure J."/>
            <person name="Hall B."/>
        </authorList>
    </citation>
    <scope>NUCLEOTIDE SEQUENCE [LARGE SCALE GENOMIC DNA]</scope>
    <source>
        <strain evidence="9">RSF 1966-606</strain>
    </source>
</reference>
<comment type="caution">
    <text evidence="9">The sequence shown here is derived from an EMBL/GenBank/DDBJ whole genome shotgun (WGS) entry which is preliminary data.</text>
</comment>
<evidence type="ECO:0000256" key="3">
    <source>
        <dbReference type="ARBA" id="ARBA00023015"/>
    </source>
</evidence>
<dbReference type="CDD" id="cd00018">
    <property type="entry name" value="AP2"/>
    <property type="match status" value="1"/>
</dbReference>
<evidence type="ECO:0000259" key="8">
    <source>
        <dbReference type="PROSITE" id="PS51032"/>
    </source>
</evidence>
<evidence type="ECO:0000313" key="10">
    <source>
        <dbReference type="Proteomes" id="UP000428333"/>
    </source>
</evidence>
<dbReference type="EMBL" id="QEFC01002465">
    <property type="protein sequence ID" value="KAE9451991.1"/>
    <property type="molecule type" value="Genomic_DNA"/>
</dbReference>
<dbReference type="PRINTS" id="PR00367">
    <property type="entry name" value="ETHRSPELEMNT"/>
</dbReference>
<evidence type="ECO:0000256" key="1">
    <source>
        <dbReference type="ARBA" id="ARBA00004123"/>
    </source>
</evidence>
<dbReference type="PROSITE" id="PS51032">
    <property type="entry name" value="AP2_ERF"/>
    <property type="match status" value="1"/>
</dbReference>
<sequence>MEHSSMLCPVKYSEQRKQTTIMRPSPPAGAVSGGPRVVRISVTDGDATDSSSDEEVDLMFRRRRVKKFVNEVTIESCSREEHDSVAKGKNRRRKPAGGKLKPTATASRLKVSATGRKFRGVRQRPWGKWAAEIRDPLRRVRLWLGTFDTAEEAAMVYDNAAIQLRGPDALINFSTPPSTAAAAATPPEVSPRPATTCSGYNSSEESNNNQLLSSPKSVLRFNYSPVDETASSSSSQHCQQPKIDAVSAFQKVKEEASVSENFSDFPAMETLFPDGLFDFQDPVPDLSGLFEESGFREDFSWKTVDSCLSGRVMCAGRSVNLAGRRLLAVPRHRRFIRIGFPCCSLISITFLVSGFSPPNSSANFVSAGVKSSAWFF</sequence>
<feature type="domain" description="AP2/ERF" evidence="8">
    <location>
        <begin position="117"/>
        <end position="174"/>
    </location>
</feature>
<dbReference type="Pfam" id="PF00847">
    <property type="entry name" value="AP2"/>
    <property type="match status" value="1"/>
</dbReference>
<dbReference type="Proteomes" id="UP000428333">
    <property type="component" value="Linkage Group LG09"/>
</dbReference>
<evidence type="ECO:0000256" key="2">
    <source>
        <dbReference type="ARBA" id="ARBA00022821"/>
    </source>
</evidence>
<name>A0A6A4L853_9ERIC</name>
<dbReference type="GO" id="GO:0005634">
    <property type="term" value="C:nucleus"/>
    <property type="evidence" value="ECO:0007669"/>
    <property type="project" value="UniProtKB-SubCell"/>
</dbReference>
<dbReference type="InterPro" id="IPR036955">
    <property type="entry name" value="AP2/ERF_dom_sf"/>
</dbReference>
<feature type="region of interest" description="Disordered" evidence="7">
    <location>
        <begin position="79"/>
        <end position="107"/>
    </location>
</feature>
<keyword evidence="10" id="KW-1185">Reference proteome</keyword>
<gene>
    <name evidence="9" type="ORF">C3L33_16108</name>
</gene>
<comment type="subcellular location">
    <subcellularLocation>
        <location evidence="1">Nucleus</location>
    </subcellularLocation>
</comment>